<accession>A0A3N4UPA5</accession>
<dbReference type="Gene3D" id="1.20.120.30">
    <property type="entry name" value="Aspartate receptor, ligand-binding domain"/>
    <property type="match status" value="1"/>
</dbReference>
<organism evidence="4 5">
    <name type="scientific">Tibeticola sediminis</name>
    <dbReference type="NCBI Taxonomy" id="1917811"/>
    <lineage>
        <taxon>Bacteria</taxon>
        <taxon>Pseudomonadati</taxon>
        <taxon>Pseudomonadota</taxon>
        <taxon>Betaproteobacteria</taxon>
        <taxon>Burkholderiales</taxon>
        <taxon>Comamonadaceae</taxon>
        <taxon>Tibeticola</taxon>
    </lineage>
</organism>
<dbReference type="EC" id="2.7.7.65" evidence="1"/>
<dbReference type="InterPro" id="IPR050469">
    <property type="entry name" value="Diguanylate_Cyclase"/>
</dbReference>
<dbReference type="InterPro" id="IPR029787">
    <property type="entry name" value="Nucleotide_cyclase"/>
</dbReference>
<reference evidence="4 5" key="1">
    <citation type="submission" date="2018-11" db="EMBL/GenBank/DDBJ databases">
        <title>Genomic Encyclopedia of Type Strains, Phase IV (KMG-IV): sequencing the most valuable type-strain genomes for metagenomic binning, comparative biology and taxonomic classification.</title>
        <authorList>
            <person name="Goeker M."/>
        </authorList>
    </citation>
    <scope>NUCLEOTIDE SEQUENCE [LARGE SCALE GENOMIC DNA]</scope>
    <source>
        <strain evidence="4 5">DSM 101684</strain>
    </source>
</reference>
<dbReference type="EMBL" id="RKQL01000001">
    <property type="protein sequence ID" value="RPE72476.1"/>
    <property type="molecule type" value="Genomic_DNA"/>
</dbReference>
<dbReference type="RefSeq" id="WP_124219392.1">
    <property type="nucleotide sequence ID" value="NZ_RKQL01000001.1"/>
</dbReference>
<dbReference type="InterPro" id="IPR025991">
    <property type="entry name" value="Chemoreceptor_zinc-bind_dom"/>
</dbReference>
<dbReference type="CDD" id="cd01949">
    <property type="entry name" value="GGDEF"/>
    <property type="match status" value="1"/>
</dbReference>
<dbReference type="PANTHER" id="PTHR45138:SF9">
    <property type="entry name" value="DIGUANYLATE CYCLASE DGCM-RELATED"/>
    <property type="match status" value="1"/>
</dbReference>
<dbReference type="Pfam" id="PF00990">
    <property type="entry name" value="GGDEF"/>
    <property type="match status" value="1"/>
</dbReference>
<evidence type="ECO:0000259" key="3">
    <source>
        <dbReference type="PROSITE" id="PS50887"/>
    </source>
</evidence>
<dbReference type="Gene3D" id="3.30.70.270">
    <property type="match status" value="1"/>
</dbReference>
<protein>
    <recommendedName>
        <fullName evidence="1">diguanylate cyclase</fullName>
        <ecNumber evidence="1">2.7.7.65</ecNumber>
    </recommendedName>
</protein>
<evidence type="ECO:0000313" key="5">
    <source>
        <dbReference type="Proteomes" id="UP000272193"/>
    </source>
</evidence>
<dbReference type="InterPro" id="IPR043128">
    <property type="entry name" value="Rev_trsase/Diguanyl_cyclase"/>
</dbReference>
<evidence type="ECO:0000256" key="1">
    <source>
        <dbReference type="ARBA" id="ARBA00012528"/>
    </source>
</evidence>
<dbReference type="PROSITE" id="PS50887">
    <property type="entry name" value="GGDEF"/>
    <property type="match status" value="1"/>
</dbReference>
<dbReference type="GO" id="GO:1902201">
    <property type="term" value="P:negative regulation of bacterial-type flagellum-dependent cell motility"/>
    <property type="evidence" value="ECO:0007669"/>
    <property type="project" value="TreeGrafter"/>
</dbReference>
<dbReference type="SUPFAM" id="SSF55073">
    <property type="entry name" value="Nucleotide cyclase"/>
    <property type="match status" value="1"/>
</dbReference>
<feature type="domain" description="GGDEF" evidence="3">
    <location>
        <begin position="165"/>
        <end position="297"/>
    </location>
</feature>
<gene>
    <name evidence="4" type="ORF">EDC62_0166</name>
</gene>
<comment type="catalytic activity">
    <reaction evidence="2">
        <text>2 GTP = 3',3'-c-di-GMP + 2 diphosphate</text>
        <dbReference type="Rhea" id="RHEA:24898"/>
        <dbReference type="ChEBI" id="CHEBI:33019"/>
        <dbReference type="ChEBI" id="CHEBI:37565"/>
        <dbReference type="ChEBI" id="CHEBI:58805"/>
        <dbReference type="EC" id="2.7.7.65"/>
    </reaction>
</comment>
<dbReference type="Pfam" id="PF13682">
    <property type="entry name" value="CZB"/>
    <property type="match status" value="1"/>
</dbReference>
<dbReference type="OrthoDB" id="9813903at2"/>
<name>A0A3N4UPA5_9BURK</name>
<evidence type="ECO:0000256" key="2">
    <source>
        <dbReference type="ARBA" id="ARBA00034247"/>
    </source>
</evidence>
<sequence length="297" mass="32580">MTATHTPIDPELSDFVDRLDAAVEAHMEWSRRLLRCAVLRVSPGDDVLSAEAHRLCRFGRWFQSAYAQFEALDADAAAAIAHEHEAMHAAVRAICDAVLKGQPGSAEALDTFERTQRAFIDQLAHVKTLALATAVRHDALTGLPMRYGIERDFALCRADALRHGERLWVLMLDIDHFKAVNDRYGHPAGDAVLVHFAQALRKQLRKSEPLYRFGGEEFLVLLRTADAAQALRAAERLRAALARSPATLPDGRSLTVSFTAGLAPVGAEEELSTAVARADAALYRGKQAGRDRVVLAE</sequence>
<dbReference type="GO" id="GO:0005886">
    <property type="term" value="C:plasma membrane"/>
    <property type="evidence" value="ECO:0007669"/>
    <property type="project" value="TreeGrafter"/>
</dbReference>
<dbReference type="GO" id="GO:0043709">
    <property type="term" value="P:cell adhesion involved in single-species biofilm formation"/>
    <property type="evidence" value="ECO:0007669"/>
    <property type="project" value="TreeGrafter"/>
</dbReference>
<comment type="caution">
    <text evidence="4">The sequence shown here is derived from an EMBL/GenBank/DDBJ whole genome shotgun (WGS) entry which is preliminary data.</text>
</comment>
<dbReference type="NCBIfam" id="TIGR00254">
    <property type="entry name" value="GGDEF"/>
    <property type="match status" value="1"/>
</dbReference>
<dbReference type="InterPro" id="IPR000160">
    <property type="entry name" value="GGDEF_dom"/>
</dbReference>
<dbReference type="AlphaFoldDB" id="A0A3N4UPA5"/>
<dbReference type="PANTHER" id="PTHR45138">
    <property type="entry name" value="REGULATORY COMPONENTS OF SENSORY TRANSDUCTION SYSTEM"/>
    <property type="match status" value="1"/>
</dbReference>
<dbReference type="GO" id="GO:0052621">
    <property type="term" value="F:diguanylate cyclase activity"/>
    <property type="evidence" value="ECO:0007669"/>
    <property type="project" value="UniProtKB-EC"/>
</dbReference>
<evidence type="ECO:0000313" key="4">
    <source>
        <dbReference type="EMBL" id="RPE72476.1"/>
    </source>
</evidence>
<dbReference type="FunFam" id="3.30.70.270:FF:000001">
    <property type="entry name" value="Diguanylate cyclase domain protein"/>
    <property type="match status" value="1"/>
</dbReference>
<keyword evidence="5" id="KW-1185">Reference proteome</keyword>
<dbReference type="Proteomes" id="UP000272193">
    <property type="component" value="Unassembled WGS sequence"/>
</dbReference>
<dbReference type="SMART" id="SM00267">
    <property type="entry name" value="GGDEF"/>
    <property type="match status" value="1"/>
</dbReference>
<proteinExistence type="predicted"/>